<evidence type="ECO:0000313" key="1">
    <source>
        <dbReference type="EMBL" id="MCH7408573.1"/>
    </source>
</evidence>
<gene>
    <name evidence="1" type="ORF">MM239_04145</name>
</gene>
<evidence type="ECO:0000313" key="2">
    <source>
        <dbReference type="Proteomes" id="UP001165489"/>
    </source>
</evidence>
<dbReference type="EMBL" id="JAKZGP010000006">
    <property type="protein sequence ID" value="MCH7408573.1"/>
    <property type="molecule type" value="Genomic_DNA"/>
</dbReference>
<comment type="caution">
    <text evidence="1">The sequence shown here is derived from an EMBL/GenBank/DDBJ whole genome shotgun (WGS) entry which is preliminary data.</text>
</comment>
<dbReference type="RefSeq" id="WP_241346839.1">
    <property type="nucleotide sequence ID" value="NZ_JAKZGP010000006.1"/>
</dbReference>
<reference evidence="1" key="1">
    <citation type="submission" date="2022-03" db="EMBL/GenBank/DDBJ databases">
        <title>De novo assembled genomes of Belliella spp. (Cyclobacteriaceae) strains.</title>
        <authorList>
            <person name="Szabo A."/>
            <person name="Korponai K."/>
            <person name="Felfoldi T."/>
        </authorList>
    </citation>
    <scope>NUCLEOTIDE SEQUENCE</scope>
    <source>
        <strain evidence="1">DSM 111904</strain>
    </source>
</reference>
<accession>A0ABS9UWN7</accession>
<protein>
    <submittedName>
        <fullName evidence="1">Uncharacterized protein</fullName>
    </submittedName>
</protein>
<sequence>MKKKRDFKLIEGAFNGEEAKEILNQLFSDKINFHVKKSFNSSVKYGTKDLQSEERIKFLKKEINDINTFFEAGDSSDSIYLIEAKVTVKSLNESSN</sequence>
<organism evidence="1 2">
    <name type="scientific">Belliella filtrata</name>
    <dbReference type="NCBI Taxonomy" id="2923435"/>
    <lineage>
        <taxon>Bacteria</taxon>
        <taxon>Pseudomonadati</taxon>
        <taxon>Bacteroidota</taxon>
        <taxon>Cytophagia</taxon>
        <taxon>Cytophagales</taxon>
        <taxon>Cyclobacteriaceae</taxon>
        <taxon>Belliella</taxon>
    </lineage>
</organism>
<proteinExistence type="predicted"/>
<name>A0ABS9UWN7_9BACT</name>
<dbReference type="Proteomes" id="UP001165489">
    <property type="component" value="Unassembled WGS sequence"/>
</dbReference>
<keyword evidence="2" id="KW-1185">Reference proteome</keyword>